<protein>
    <submittedName>
        <fullName evidence="2">Putative polyribonucleotide nucleotidyltransferase</fullName>
        <ecNumber evidence="2">2.7.7.8</ecNumber>
    </submittedName>
</protein>
<organism evidence="2 3">
    <name type="scientific">Rosa chinensis</name>
    <name type="common">China rose</name>
    <dbReference type="NCBI Taxonomy" id="74649"/>
    <lineage>
        <taxon>Eukaryota</taxon>
        <taxon>Viridiplantae</taxon>
        <taxon>Streptophyta</taxon>
        <taxon>Embryophyta</taxon>
        <taxon>Tracheophyta</taxon>
        <taxon>Spermatophyta</taxon>
        <taxon>Magnoliopsida</taxon>
        <taxon>eudicotyledons</taxon>
        <taxon>Gunneridae</taxon>
        <taxon>Pentapetalae</taxon>
        <taxon>rosids</taxon>
        <taxon>fabids</taxon>
        <taxon>Rosales</taxon>
        <taxon>Rosaceae</taxon>
        <taxon>Rosoideae</taxon>
        <taxon>Rosoideae incertae sedis</taxon>
        <taxon>Rosa</taxon>
    </lineage>
</organism>
<dbReference type="SUPFAM" id="SSF54211">
    <property type="entry name" value="Ribosomal protein S5 domain 2-like"/>
    <property type="match status" value="1"/>
</dbReference>
<dbReference type="InterPro" id="IPR027408">
    <property type="entry name" value="PNPase/RNase_PH_dom_sf"/>
</dbReference>
<dbReference type="PANTHER" id="PTHR11252:SF0">
    <property type="entry name" value="POLYRIBONUCLEOTIDE NUCLEOTIDYLTRANSFERASE 1, MITOCHONDRIAL"/>
    <property type="match status" value="1"/>
</dbReference>
<dbReference type="GO" id="GO:0000175">
    <property type="term" value="F:3'-5'-RNA exonuclease activity"/>
    <property type="evidence" value="ECO:0007669"/>
    <property type="project" value="TreeGrafter"/>
</dbReference>
<comment type="caution">
    <text evidence="2">The sequence shown here is derived from an EMBL/GenBank/DDBJ whole genome shotgun (WGS) entry which is preliminary data.</text>
</comment>
<dbReference type="InterPro" id="IPR012162">
    <property type="entry name" value="PNPase"/>
</dbReference>
<keyword evidence="2" id="KW-0808">Transferase</keyword>
<dbReference type="InterPro" id="IPR020568">
    <property type="entry name" value="Ribosomal_Su5_D2-typ_SF"/>
</dbReference>
<dbReference type="GO" id="GO:0000965">
    <property type="term" value="P:mitochondrial RNA 3'-end processing"/>
    <property type="evidence" value="ECO:0007669"/>
    <property type="project" value="TreeGrafter"/>
</dbReference>
<reference evidence="2 3" key="1">
    <citation type="journal article" date="2018" name="Nat. Genet.">
        <title>The Rosa genome provides new insights in the design of modern roses.</title>
        <authorList>
            <person name="Bendahmane M."/>
        </authorList>
    </citation>
    <scope>NUCLEOTIDE SEQUENCE [LARGE SCALE GENOMIC DNA]</scope>
    <source>
        <strain evidence="3">cv. Old Blush</strain>
    </source>
</reference>
<dbReference type="STRING" id="74649.A0A2P6PRU8"/>
<evidence type="ECO:0000313" key="2">
    <source>
        <dbReference type="EMBL" id="PRQ24631.1"/>
    </source>
</evidence>
<gene>
    <name evidence="2" type="ORF">RchiOBHm_Chr6g0274561</name>
</gene>
<evidence type="ECO:0000313" key="3">
    <source>
        <dbReference type="Proteomes" id="UP000238479"/>
    </source>
</evidence>
<name>A0A2P6PRU8_ROSCH</name>
<sequence>MLLILIWSKSPLVIMHVSHIGRQASGSLIVIDGETIFYTSVCLADAPSELSDFFPLSFHYQDCFSAAGWTSGGFFKREGRAKDHKVIVEHLSVEEIAGIKEAFQLMDTNNKGKVSLDQL</sequence>
<dbReference type="InterPro" id="IPR002048">
    <property type="entry name" value="EF_hand_dom"/>
</dbReference>
<dbReference type="Proteomes" id="UP000238479">
    <property type="component" value="Chromosome 6"/>
</dbReference>
<dbReference type="Gene3D" id="3.30.230.70">
    <property type="entry name" value="GHMP Kinase, N-terminal domain"/>
    <property type="match status" value="1"/>
</dbReference>
<keyword evidence="3" id="KW-1185">Reference proteome</keyword>
<proteinExistence type="predicted"/>
<dbReference type="Gene3D" id="1.10.238.10">
    <property type="entry name" value="EF-hand"/>
    <property type="match status" value="1"/>
</dbReference>
<keyword evidence="2" id="KW-0548">Nucleotidyltransferase</keyword>
<dbReference type="GO" id="GO:0003723">
    <property type="term" value="F:RNA binding"/>
    <property type="evidence" value="ECO:0007669"/>
    <property type="project" value="InterPro"/>
</dbReference>
<dbReference type="PANTHER" id="PTHR11252">
    <property type="entry name" value="POLYRIBONUCLEOTIDE NUCLEOTIDYLTRANSFERASE"/>
    <property type="match status" value="1"/>
</dbReference>
<dbReference type="GO" id="GO:0009570">
    <property type="term" value="C:chloroplast stroma"/>
    <property type="evidence" value="ECO:0007669"/>
    <property type="project" value="TreeGrafter"/>
</dbReference>
<dbReference type="AlphaFoldDB" id="A0A2P6PRU8"/>
<feature type="domain" description="EF-hand" evidence="1">
    <location>
        <begin position="94"/>
        <end position="119"/>
    </location>
</feature>
<dbReference type="GO" id="GO:0005829">
    <property type="term" value="C:cytosol"/>
    <property type="evidence" value="ECO:0007669"/>
    <property type="project" value="TreeGrafter"/>
</dbReference>
<dbReference type="SUPFAM" id="SSF47473">
    <property type="entry name" value="EF-hand"/>
    <property type="match status" value="1"/>
</dbReference>
<dbReference type="GO" id="GO:0005739">
    <property type="term" value="C:mitochondrion"/>
    <property type="evidence" value="ECO:0007669"/>
    <property type="project" value="TreeGrafter"/>
</dbReference>
<dbReference type="PROSITE" id="PS50222">
    <property type="entry name" value="EF_HAND_2"/>
    <property type="match status" value="1"/>
</dbReference>
<dbReference type="EC" id="2.7.7.8" evidence="2"/>
<evidence type="ECO:0000259" key="1">
    <source>
        <dbReference type="PROSITE" id="PS50222"/>
    </source>
</evidence>
<dbReference type="GO" id="GO:0005509">
    <property type="term" value="F:calcium ion binding"/>
    <property type="evidence" value="ECO:0007669"/>
    <property type="project" value="InterPro"/>
</dbReference>
<dbReference type="GO" id="GO:0000958">
    <property type="term" value="P:mitochondrial mRNA catabolic process"/>
    <property type="evidence" value="ECO:0007669"/>
    <property type="project" value="TreeGrafter"/>
</dbReference>
<dbReference type="GO" id="GO:0004654">
    <property type="term" value="F:polyribonucleotide nucleotidyltransferase activity"/>
    <property type="evidence" value="ECO:0007669"/>
    <property type="project" value="UniProtKB-EC"/>
</dbReference>
<dbReference type="Gramene" id="PRQ24631">
    <property type="protein sequence ID" value="PRQ24631"/>
    <property type="gene ID" value="RchiOBHm_Chr6g0274561"/>
</dbReference>
<accession>A0A2P6PRU8</accession>
<dbReference type="InterPro" id="IPR011992">
    <property type="entry name" value="EF-hand-dom_pair"/>
</dbReference>
<dbReference type="EMBL" id="PDCK01000044">
    <property type="protein sequence ID" value="PRQ24631.1"/>
    <property type="molecule type" value="Genomic_DNA"/>
</dbReference>